<keyword evidence="7" id="KW-1185">Reference proteome</keyword>
<dbReference type="Gene3D" id="3.30.1390.20">
    <property type="entry name" value="Ribosomal protein L30, ferredoxin-like fold domain"/>
    <property type="match status" value="1"/>
</dbReference>
<dbReference type="GO" id="GO:0003723">
    <property type="term" value="F:RNA binding"/>
    <property type="evidence" value="ECO:0007669"/>
    <property type="project" value="InterPro"/>
</dbReference>
<evidence type="ECO:0000313" key="6">
    <source>
        <dbReference type="EMBL" id="KAG8519812.1"/>
    </source>
</evidence>
<gene>
    <name evidence="6" type="ORF">J0S82_020896</name>
</gene>
<name>A0A8J6AIX2_GALPY</name>
<dbReference type="GO" id="GO:0000463">
    <property type="term" value="P:maturation of LSU-rRNA from tricistronic rRNA transcript (SSU-rRNA, 5.8S rRNA, LSU-rRNA)"/>
    <property type="evidence" value="ECO:0007669"/>
    <property type="project" value="TreeGrafter"/>
</dbReference>
<keyword evidence="2 6" id="KW-0689">Ribosomal protein</keyword>
<organism evidence="6 7">
    <name type="scientific">Galemys pyrenaicus</name>
    <name type="common">Iberian desman</name>
    <name type="synonym">Pyrenean desman</name>
    <dbReference type="NCBI Taxonomy" id="202257"/>
    <lineage>
        <taxon>Eukaryota</taxon>
        <taxon>Metazoa</taxon>
        <taxon>Chordata</taxon>
        <taxon>Craniata</taxon>
        <taxon>Vertebrata</taxon>
        <taxon>Euteleostomi</taxon>
        <taxon>Mammalia</taxon>
        <taxon>Eutheria</taxon>
        <taxon>Laurasiatheria</taxon>
        <taxon>Eulipotyphla</taxon>
        <taxon>Talpidae</taxon>
        <taxon>Galemys</taxon>
    </lineage>
</organism>
<protein>
    <submittedName>
        <fullName evidence="6">60S ribosomal protein L7</fullName>
    </submittedName>
</protein>
<dbReference type="PANTHER" id="PTHR11524:SF28">
    <property type="entry name" value="RIBOSOMAL PROTEIN L30 FERREDOXIN-LIKE FOLD DOMAIN-CONTAINING PROTEIN"/>
    <property type="match status" value="1"/>
</dbReference>
<dbReference type="Pfam" id="PF08079">
    <property type="entry name" value="Ribosomal_L30_N"/>
    <property type="match status" value="1"/>
</dbReference>
<dbReference type="InterPro" id="IPR039699">
    <property type="entry name" value="Ribosomal_uL30"/>
</dbReference>
<evidence type="ECO:0000256" key="4">
    <source>
        <dbReference type="SAM" id="MobiDB-lite"/>
    </source>
</evidence>
<dbReference type="GO" id="GO:0022625">
    <property type="term" value="C:cytosolic large ribosomal subunit"/>
    <property type="evidence" value="ECO:0007669"/>
    <property type="project" value="TreeGrafter"/>
</dbReference>
<dbReference type="InterPro" id="IPR012988">
    <property type="entry name" value="Ribosomal_uL30_N_euk"/>
</dbReference>
<dbReference type="OrthoDB" id="28644at2759"/>
<accession>A0A8J6AIX2</accession>
<evidence type="ECO:0000256" key="2">
    <source>
        <dbReference type="ARBA" id="ARBA00022980"/>
    </source>
</evidence>
<dbReference type="Proteomes" id="UP000700334">
    <property type="component" value="Unassembled WGS sequence"/>
</dbReference>
<comment type="caution">
    <text evidence="6">The sequence shown here is derived from an EMBL/GenBank/DDBJ whole genome shotgun (WGS) entry which is preliminary data.</text>
</comment>
<dbReference type="EMBL" id="JAGFMF010011595">
    <property type="protein sequence ID" value="KAG8519812.1"/>
    <property type="molecule type" value="Genomic_DNA"/>
</dbReference>
<feature type="compositionally biased region" description="Polar residues" evidence="4">
    <location>
        <begin position="8"/>
        <end position="21"/>
    </location>
</feature>
<dbReference type="CDD" id="cd01657">
    <property type="entry name" value="Ribosomal_L7_archeal_euk"/>
    <property type="match status" value="1"/>
</dbReference>
<dbReference type="FunFam" id="3.30.1390.20:FF:000004">
    <property type="entry name" value="60S ribosomal protein L7"/>
    <property type="match status" value="1"/>
</dbReference>
<dbReference type="InterPro" id="IPR035808">
    <property type="entry name" value="Ribosomal_uL30_euk_arc"/>
</dbReference>
<feature type="domain" description="Large ribosomal subunit protein uL30 N-terminal eukaryotes" evidence="5">
    <location>
        <begin position="122"/>
        <end position="193"/>
    </location>
</feature>
<reference evidence="6" key="1">
    <citation type="journal article" date="2021" name="Evol. Appl.">
        <title>The genome of the Pyrenean desman and the effects of bottlenecks and inbreeding on the genomic landscape of an endangered species.</title>
        <authorList>
            <person name="Escoda L."/>
            <person name="Castresana J."/>
        </authorList>
    </citation>
    <scope>NUCLEOTIDE SEQUENCE</scope>
    <source>
        <strain evidence="6">IBE-C5619</strain>
    </source>
</reference>
<dbReference type="PANTHER" id="PTHR11524">
    <property type="entry name" value="60S RIBOSOMAL PROTEIN L7"/>
    <property type="match status" value="1"/>
</dbReference>
<evidence type="ECO:0000256" key="1">
    <source>
        <dbReference type="ARBA" id="ARBA00007594"/>
    </source>
</evidence>
<evidence type="ECO:0000256" key="3">
    <source>
        <dbReference type="ARBA" id="ARBA00023274"/>
    </source>
</evidence>
<evidence type="ECO:0000259" key="5">
    <source>
        <dbReference type="Pfam" id="PF08079"/>
    </source>
</evidence>
<sequence length="340" mass="38971">MGGVMRTTGPTGPTNSTDEQQQWENRIAVKQPRGMLRTGLKENCWKEEGAKKPVCEKWGHIGRELLGFALWSFSALAGGLFKDNGSHYCGLYAGTIEGAEEKKKKVAAKPQTQEKKKKVPAVPETLKKKRRNFTELKIKRLRKKFAPKMLRKARRKLIYERAKHYHKEYRQMYRTEIQMARMARKAGNFYVPAEPKLAFVIRIRGINGIFNGTFVKLNEASINILRTVEPYIAWGYPNLKSVNELIYKCGYGKINKKRIALTDNALIAPSLGKYGIICMEDLIHEIYTVGKHFKEANNFLWPFKLSSPRGGMMKKTTHFVEGGDAGNREDQISRLIRRMN</sequence>
<dbReference type="NCBIfam" id="TIGR01310">
    <property type="entry name" value="uL30_euk"/>
    <property type="match status" value="1"/>
</dbReference>
<keyword evidence="3" id="KW-0687">Ribonucleoprotein</keyword>
<dbReference type="GO" id="GO:0003735">
    <property type="term" value="F:structural constituent of ribosome"/>
    <property type="evidence" value="ECO:0007669"/>
    <property type="project" value="TreeGrafter"/>
</dbReference>
<dbReference type="FunFam" id="3.30.1390.20:FF:000002">
    <property type="entry name" value="60S ribosomal protein L7"/>
    <property type="match status" value="1"/>
</dbReference>
<comment type="similarity">
    <text evidence="1">Belongs to the universal ribosomal protein uL30 family.</text>
</comment>
<dbReference type="InterPro" id="IPR005998">
    <property type="entry name" value="Ribosomal_uL30_euk"/>
</dbReference>
<evidence type="ECO:0000313" key="7">
    <source>
        <dbReference type="Proteomes" id="UP000700334"/>
    </source>
</evidence>
<proteinExistence type="inferred from homology"/>
<dbReference type="InterPro" id="IPR036919">
    <property type="entry name" value="Ribo_uL30_ferredoxin-like_sf"/>
</dbReference>
<dbReference type="SUPFAM" id="SSF55129">
    <property type="entry name" value="Ribosomal protein L30p/L7e"/>
    <property type="match status" value="1"/>
</dbReference>
<dbReference type="AlphaFoldDB" id="A0A8J6AIX2"/>
<feature type="region of interest" description="Disordered" evidence="4">
    <location>
        <begin position="1"/>
        <end position="21"/>
    </location>
</feature>